<name>A0A1H1NNU2_9ACTN</name>
<dbReference type="AlphaFoldDB" id="A0A1H1NNU2"/>
<dbReference type="Gene3D" id="3.40.1160.10">
    <property type="entry name" value="Acetylglutamate kinase-like"/>
    <property type="match status" value="1"/>
</dbReference>
<proteinExistence type="inferred from homology"/>
<comment type="similarity">
    <text evidence="1 7">Belongs to the carbamate kinase family.</text>
</comment>
<dbReference type="GeneID" id="78501254"/>
<dbReference type="NCBIfam" id="NF009007">
    <property type="entry name" value="PRK12352.1"/>
    <property type="match status" value="1"/>
</dbReference>
<dbReference type="SUPFAM" id="SSF53633">
    <property type="entry name" value="Carbamate kinase-like"/>
    <property type="match status" value="1"/>
</dbReference>
<dbReference type="FunFam" id="3.40.1160.10:FF:000007">
    <property type="entry name" value="Carbamate kinase"/>
    <property type="match status" value="1"/>
</dbReference>
<keyword evidence="3 7" id="KW-0808">Transferase</keyword>
<dbReference type="EMBL" id="FMZL01000021">
    <property type="protein sequence ID" value="SDC54154.1"/>
    <property type="molecule type" value="Genomic_DNA"/>
</dbReference>
<protein>
    <recommendedName>
        <fullName evidence="2 6">Carbamate kinase</fullName>
    </recommendedName>
</protein>
<evidence type="ECO:0000259" key="8">
    <source>
        <dbReference type="Pfam" id="PF00696"/>
    </source>
</evidence>
<evidence type="ECO:0000256" key="3">
    <source>
        <dbReference type="ARBA" id="ARBA00022679"/>
    </source>
</evidence>
<accession>A0A1H1NNU2</accession>
<dbReference type="InterPro" id="IPR001048">
    <property type="entry name" value="Asp/Glu/Uridylate_kinase"/>
</dbReference>
<reference evidence="11 12" key="2">
    <citation type="submission" date="2016-10" db="EMBL/GenBank/DDBJ databases">
        <authorList>
            <person name="Varghese N."/>
            <person name="Submissions S."/>
        </authorList>
    </citation>
    <scope>NUCLEOTIDE SEQUENCE [LARGE SCALE GENOMIC DNA]</scope>
    <source>
        <strain evidence="11">DSM 22619</strain>
        <strain evidence="12">DSM 22620</strain>
    </source>
</reference>
<dbReference type="CDD" id="cd04235">
    <property type="entry name" value="AAK_CK"/>
    <property type="match status" value="1"/>
</dbReference>
<evidence type="ECO:0000313" key="10">
    <source>
        <dbReference type="EMBL" id="SDS00664.1"/>
    </source>
</evidence>
<gene>
    <name evidence="9" type="ORF">SAMN04487824_1214</name>
    <name evidence="10" type="ORF">SAMN04489857_1924</name>
</gene>
<dbReference type="GO" id="GO:0005829">
    <property type="term" value="C:cytosol"/>
    <property type="evidence" value="ECO:0007669"/>
    <property type="project" value="TreeGrafter"/>
</dbReference>
<dbReference type="STRING" id="604330.SAMN04489857_1924"/>
<reference evidence="10" key="1">
    <citation type="submission" date="2016-10" db="EMBL/GenBank/DDBJ databases">
        <authorList>
            <person name="de Groot N.N."/>
        </authorList>
    </citation>
    <scope>NUCLEOTIDE SEQUENCE [LARGE SCALE GENOMIC DNA]</scope>
    <source>
        <strain evidence="9">DSM 22619</strain>
        <strain evidence="10">DSM 22620</strain>
    </source>
</reference>
<dbReference type="Pfam" id="PF00696">
    <property type="entry name" value="AA_kinase"/>
    <property type="match status" value="1"/>
</dbReference>
<evidence type="ECO:0000313" key="11">
    <source>
        <dbReference type="Proteomes" id="UP000198528"/>
    </source>
</evidence>
<keyword evidence="4 7" id="KW-0418">Kinase</keyword>
<dbReference type="PIRSF" id="PIRSF000723">
    <property type="entry name" value="Carbamate_kin"/>
    <property type="match status" value="1"/>
</dbReference>
<dbReference type="Proteomes" id="UP000198528">
    <property type="component" value="Unassembled WGS sequence"/>
</dbReference>
<dbReference type="GO" id="GO:0019546">
    <property type="term" value="P:L-arginine deiminase pathway"/>
    <property type="evidence" value="ECO:0007669"/>
    <property type="project" value="TreeGrafter"/>
</dbReference>
<evidence type="ECO:0000256" key="6">
    <source>
        <dbReference type="NCBIfam" id="TIGR00746"/>
    </source>
</evidence>
<evidence type="ECO:0000256" key="1">
    <source>
        <dbReference type="ARBA" id="ARBA00011066"/>
    </source>
</evidence>
<dbReference type="PRINTS" id="PR01469">
    <property type="entry name" value="CARBMTKINASE"/>
</dbReference>
<sequence>MSKAFGKPNRVVIALGGNALGNTPEEQIAKVRAAAPTLLKVIEQGNEIIITHGNGPQVGMIQNAFAYAHKDDPAKIPAMDLPECGAMSQGYIGYHLQQAIGAAMHKEYKRWHVASVVTQIEVDPDDPAFKNPTKPIGAFMSKEEADAELEKHPDWNMVEDSGRGYRRVVASPQPKKIVEYESILNLLDNEFIVIACGGGGIPVVRDYTDKGTYKGVAAVIDKDMGGELLAEDCSADMLVLLTAVDHVAINFGKPDQKDLEDITVGEAKQYVEEGQFGKGSMEPKVKAGIKFAESRPGRVCIIGSLEKAAEAMAGLSGTRIHA</sequence>
<dbReference type="InterPro" id="IPR003964">
    <property type="entry name" value="Carb_kinase"/>
</dbReference>
<dbReference type="RefSeq" id="WP_090847308.1">
    <property type="nucleotide sequence ID" value="NZ_FMZL01000021.1"/>
</dbReference>
<organism evidence="10 12">
    <name type="scientific">Parafannyhessea umbonata</name>
    <dbReference type="NCBI Taxonomy" id="604330"/>
    <lineage>
        <taxon>Bacteria</taxon>
        <taxon>Bacillati</taxon>
        <taxon>Actinomycetota</taxon>
        <taxon>Coriobacteriia</taxon>
        <taxon>Coriobacteriales</taxon>
        <taxon>Atopobiaceae</taxon>
        <taxon>Parafannyhessea</taxon>
    </lineage>
</organism>
<feature type="domain" description="Aspartate/glutamate/uridylate kinase" evidence="8">
    <location>
        <begin position="9"/>
        <end position="301"/>
    </location>
</feature>
<evidence type="ECO:0000256" key="5">
    <source>
        <dbReference type="ARBA" id="ARBA00048467"/>
    </source>
</evidence>
<dbReference type="PANTHER" id="PTHR30409">
    <property type="entry name" value="CARBAMATE KINASE"/>
    <property type="match status" value="1"/>
</dbReference>
<evidence type="ECO:0000313" key="9">
    <source>
        <dbReference type="EMBL" id="SDC54154.1"/>
    </source>
</evidence>
<dbReference type="NCBIfam" id="TIGR00746">
    <property type="entry name" value="arcC"/>
    <property type="match status" value="1"/>
</dbReference>
<dbReference type="GO" id="GO:0008804">
    <property type="term" value="F:carbamate kinase activity"/>
    <property type="evidence" value="ECO:0007669"/>
    <property type="project" value="UniProtKB-UniRule"/>
</dbReference>
<evidence type="ECO:0000256" key="4">
    <source>
        <dbReference type="ARBA" id="ARBA00022777"/>
    </source>
</evidence>
<dbReference type="PANTHER" id="PTHR30409:SF1">
    <property type="entry name" value="CARBAMATE KINASE-RELATED"/>
    <property type="match status" value="1"/>
</dbReference>
<evidence type="ECO:0000256" key="2">
    <source>
        <dbReference type="ARBA" id="ARBA00013070"/>
    </source>
</evidence>
<dbReference type="Proteomes" id="UP000199480">
    <property type="component" value="Chromosome I"/>
</dbReference>
<evidence type="ECO:0000313" key="12">
    <source>
        <dbReference type="Proteomes" id="UP000199480"/>
    </source>
</evidence>
<evidence type="ECO:0000256" key="7">
    <source>
        <dbReference type="PIRNR" id="PIRNR000723"/>
    </source>
</evidence>
<dbReference type="OrthoDB" id="9766717at2"/>
<keyword evidence="11" id="KW-1185">Reference proteome</keyword>
<dbReference type="EMBL" id="LT629759">
    <property type="protein sequence ID" value="SDS00664.1"/>
    <property type="molecule type" value="Genomic_DNA"/>
</dbReference>
<comment type="catalytic activity">
    <reaction evidence="5">
        <text>hydrogencarbonate + NH4(+) + ATP = carbamoyl phosphate + ADP + H2O + H(+)</text>
        <dbReference type="Rhea" id="RHEA:10152"/>
        <dbReference type="ChEBI" id="CHEBI:15377"/>
        <dbReference type="ChEBI" id="CHEBI:15378"/>
        <dbReference type="ChEBI" id="CHEBI:17544"/>
        <dbReference type="ChEBI" id="CHEBI:28938"/>
        <dbReference type="ChEBI" id="CHEBI:30616"/>
        <dbReference type="ChEBI" id="CHEBI:58228"/>
        <dbReference type="ChEBI" id="CHEBI:456216"/>
        <dbReference type="EC" id="2.7.2.2"/>
    </reaction>
</comment>
<dbReference type="InterPro" id="IPR036393">
    <property type="entry name" value="AceGlu_kinase-like_sf"/>
</dbReference>